<dbReference type="SUPFAM" id="SSF51161">
    <property type="entry name" value="Trimeric LpxA-like enzymes"/>
    <property type="match status" value="1"/>
</dbReference>
<dbReference type="CDD" id="cd04645">
    <property type="entry name" value="LbH_gamma_CA_like"/>
    <property type="match status" value="1"/>
</dbReference>
<comment type="caution">
    <text evidence="1">The sequence shown here is derived from an EMBL/GenBank/DDBJ whole genome shotgun (WGS) entry which is preliminary data.</text>
</comment>
<dbReference type="Gene3D" id="2.160.10.10">
    <property type="entry name" value="Hexapeptide repeat proteins"/>
    <property type="match status" value="1"/>
</dbReference>
<reference evidence="2" key="1">
    <citation type="submission" date="2018-05" db="EMBL/GenBank/DDBJ databases">
        <authorList>
            <person name="Li Y."/>
        </authorList>
    </citation>
    <scope>NUCLEOTIDE SEQUENCE [LARGE SCALE GENOMIC DNA]</scope>
    <source>
        <strain evidence="2">3d-2-2</strain>
    </source>
</reference>
<dbReference type="InterPro" id="IPR050484">
    <property type="entry name" value="Transf_Hexapept/Carb_Anhydrase"/>
</dbReference>
<dbReference type="Proteomes" id="UP000245212">
    <property type="component" value="Unassembled WGS sequence"/>
</dbReference>
<name>A0A2V1JWI1_9BURK</name>
<dbReference type="Pfam" id="PF00132">
    <property type="entry name" value="Hexapep"/>
    <property type="match status" value="1"/>
</dbReference>
<dbReference type="RefSeq" id="WP_109062211.1">
    <property type="nucleotide sequence ID" value="NZ_QETA01000004.1"/>
</dbReference>
<dbReference type="PANTHER" id="PTHR13061">
    <property type="entry name" value="DYNACTIN SUBUNIT P25"/>
    <property type="match status" value="1"/>
</dbReference>
<organism evidence="1 2">
    <name type="scientific">Corticimicrobacter populi</name>
    <dbReference type="NCBI Taxonomy" id="2175229"/>
    <lineage>
        <taxon>Bacteria</taxon>
        <taxon>Pseudomonadati</taxon>
        <taxon>Pseudomonadota</taxon>
        <taxon>Betaproteobacteria</taxon>
        <taxon>Burkholderiales</taxon>
        <taxon>Alcaligenaceae</taxon>
        <taxon>Corticimicrobacter</taxon>
    </lineage>
</organism>
<protein>
    <submittedName>
        <fullName evidence="1">Gamma carbonic anhydrase family protein</fullName>
    </submittedName>
</protein>
<evidence type="ECO:0000313" key="2">
    <source>
        <dbReference type="Proteomes" id="UP000245212"/>
    </source>
</evidence>
<dbReference type="EMBL" id="QETA01000004">
    <property type="protein sequence ID" value="PWF22687.1"/>
    <property type="molecule type" value="Genomic_DNA"/>
</dbReference>
<gene>
    <name evidence="1" type="ORF">DD235_11480</name>
</gene>
<accession>A0A2V1JWI1</accession>
<dbReference type="InterPro" id="IPR001451">
    <property type="entry name" value="Hexapep"/>
</dbReference>
<sequence length="173" mass="18555">MPIYRLHDQTPCIHPSAFVFENATVIGDVELGEDTSIWPNATLRGDNAPIIVGPQSNIQESCVLHVDVGHPLHIGAGVTVGHQAMLHGCHIADGALIGMQAIVLNDARIGRNCLIGAGALIPEGKEIPDNSLVIGIAKIVRTLTDAEIAQMHANARHYVEKARAYREALVRID</sequence>
<dbReference type="PANTHER" id="PTHR13061:SF29">
    <property type="entry name" value="GAMMA CARBONIC ANHYDRASE-LIKE 1, MITOCHONDRIAL-RELATED"/>
    <property type="match status" value="1"/>
</dbReference>
<dbReference type="InterPro" id="IPR047324">
    <property type="entry name" value="LbH_gamma_CA-like"/>
</dbReference>
<dbReference type="AlphaFoldDB" id="A0A2V1JWI1"/>
<dbReference type="InterPro" id="IPR011004">
    <property type="entry name" value="Trimer_LpxA-like_sf"/>
</dbReference>
<evidence type="ECO:0000313" key="1">
    <source>
        <dbReference type="EMBL" id="PWF22687.1"/>
    </source>
</evidence>
<proteinExistence type="predicted"/>
<keyword evidence="2" id="KW-1185">Reference proteome</keyword>